<dbReference type="AlphaFoldDB" id="A0A3G9G1D1"/>
<dbReference type="Pfam" id="PF02518">
    <property type="entry name" value="HATPase_c"/>
    <property type="match status" value="1"/>
</dbReference>
<name>A0A3G9G1D1_9CAUL</name>
<dbReference type="GO" id="GO:0004721">
    <property type="term" value="F:phosphoprotein phosphatase activity"/>
    <property type="evidence" value="ECO:0007669"/>
    <property type="project" value="UniProtKB-KW"/>
</dbReference>
<dbReference type="InterPro" id="IPR036890">
    <property type="entry name" value="HATPase_C_sf"/>
</dbReference>
<evidence type="ECO:0000256" key="20">
    <source>
        <dbReference type="ARBA" id="ARBA00041776"/>
    </source>
</evidence>
<keyword evidence="18" id="KW-0464">Manganese</keyword>
<keyword evidence="17" id="KW-0843">Virulence</keyword>
<dbReference type="SUPFAM" id="SSF47384">
    <property type="entry name" value="Homodimeric domain of signal transducing histidine kinase"/>
    <property type="match status" value="1"/>
</dbReference>
<dbReference type="InterPro" id="IPR050980">
    <property type="entry name" value="2C_sensor_his_kinase"/>
</dbReference>
<evidence type="ECO:0000256" key="13">
    <source>
        <dbReference type="ARBA" id="ARBA00022842"/>
    </source>
</evidence>
<evidence type="ECO:0000256" key="4">
    <source>
        <dbReference type="ARBA" id="ARBA00004651"/>
    </source>
</evidence>
<evidence type="ECO:0000256" key="18">
    <source>
        <dbReference type="ARBA" id="ARBA00023211"/>
    </source>
</evidence>
<evidence type="ECO:0000259" key="23">
    <source>
        <dbReference type="PROSITE" id="PS50109"/>
    </source>
</evidence>
<evidence type="ECO:0000256" key="12">
    <source>
        <dbReference type="ARBA" id="ARBA00022840"/>
    </source>
</evidence>
<keyword evidence="22" id="KW-1133">Transmembrane helix</keyword>
<dbReference type="SMART" id="SM00388">
    <property type="entry name" value="HisKA"/>
    <property type="match status" value="1"/>
</dbReference>
<evidence type="ECO:0000256" key="22">
    <source>
        <dbReference type="SAM" id="Phobius"/>
    </source>
</evidence>
<accession>A0A3G9G1D1</accession>
<dbReference type="GO" id="GO:0005524">
    <property type="term" value="F:ATP binding"/>
    <property type="evidence" value="ECO:0007669"/>
    <property type="project" value="UniProtKB-KW"/>
</dbReference>
<gene>
    <name evidence="25" type="ORF">EM6_0234</name>
</gene>
<evidence type="ECO:0000256" key="5">
    <source>
        <dbReference type="ARBA" id="ARBA00012438"/>
    </source>
</evidence>
<dbReference type="InterPro" id="IPR003594">
    <property type="entry name" value="HATPase_dom"/>
</dbReference>
<dbReference type="GO" id="GO:0000155">
    <property type="term" value="F:phosphorelay sensor kinase activity"/>
    <property type="evidence" value="ECO:0007669"/>
    <property type="project" value="InterPro"/>
</dbReference>
<keyword evidence="7" id="KW-0597">Phosphoprotein</keyword>
<feature type="transmembrane region" description="Helical" evidence="22">
    <location>
        <begin position="85"/>
        <end position="108"/>
    </location>
</feature>
<keyword evidence="6" id="KW-1003">Cell membrane</keyword>
<dbReference type="PANTHER" id="PTHR44936">
    <property type="entry name" value="SENSOR PROTEIN CREC"/>
    <property type="match status" value="1"/>
</dbReference>
<evidence type="ECO:0000256" key="7">
    <source>
        <dbReference type="ARBA" id="ARBA00022553"/>
    </source>
</evidence>
<keyword evidence="9" id="KW-0547">Nucleotide-binding</keyword>
<dbReference type="SMART" id="SM00387">
    <property type="entry name" value="HATPase_c"/>
    <property type="match status" value="1"/>
</dbReference>
<dbReference type="PROSITE" id="PS50109">
    <property type="entry name" value="HIS_KIN"/>
    <property type="match status" value="1"/>
</dbReference>
<comment type="catalytic activity">
    <reaction evidence="1">
        <text>ATP + protein L-histidine = ADP + protein N-phospho-L-histidine.</text>
        <dbReference type="EC" id="2.7.13.3"/>
    </reaction>
</comment>
<evidence type="ECO:0000256" key="19">
    <source>
        <dbReference type="ARBA" id="ARBA00040454"/>
    </source>
</evidence>
<dbReference type="InterPro" id="IPR004358">
    <property type="entry name" value="Sig_transdc_His_kin-like_C"/>
</dbReference>
<dbReference type="InterPro" id="IPR036097">
    <property type="entry name" value="HisK_dim/P_sf"/>
</dbReference>
<feature type="domain" description="HAMP" evidence="24">
    <location>
        <begin position="262"/>
        <end position="317"/>
    </location>
</feature>
<evidence type="ECO:0000313" key="25">
    <source>
        <dbReference type="EMBL" id="BBF79665.1"/>
    </source>
</evidence>
<dbReference type="InterPro" id="IPR005467">
    <property type="entry name" value="His_kinase_dom"/>
</dbReference>
<evidence type="ECO:0000256" key="15">
    <source>
        <dbReference type="ARBA" id="ARBA00023012"/>
    </source>
</evidence>
<keyword evidence="13" id="KW-0460">Magnesium</keyword>
<dbReference type="PROSITE" id="PS50885">
    <property type="entry name" value="HAMP"/>
    <property type="match status" value="1"/>
</dbReference>
<reference evidence="26" key="1">
    <citation type="journal article" date="2017" name="Biotechnol. Biofuels">
        <title>Evaluation of environmental bacterial communities as a factor affecting the growth of duckweed Lemna minor.</title>
        <authorList>
            <person name="Ishizawa H."/>
            <person name="Kuroda M."/>
            <person name="Morikawa M."/>
            <person name="Ike M."/>
        </authorList>
    </citation>
    <scope>NUCLEOTIDE SEQUENCE [LARGE SCALE GENOMIC DNA]</scope>
    <source>
        <strain evidence="26">M6</strain>
    </source>
</reference>
<evidence type="ECO:0000256" key="6">
    <source>
        <dbReference type="ARBA" id="ARBA00022475"/>
    </source>
</evidence>
<evidence type="ECO:0000256" key="8">
    <source>
        <dbReference type="ARBA" id="ARBA00022679"/>
    </source>
</evidence>
<comment type="cofactor">
    <cofactor evidence="3">
        <name>Mg(2+)</name>
        <dbReference type="ChEBI" id="CHEBI:18420"/>
    </cofactor>
</comment>
<dbReference type="CDD" id="cd00075">
    <property type="entry name" value="HATPase"/>
    <property type="match status" value="1"/>
</dbReference>
<reference evidence="26" key="2">
    <citation type="journal article" date="2017" name="Plant Physiol. Biochem.">
        <title>Differential oxidative and antioxidative response of duckweed Lemna minor toward plant growth promoting/inhibiting bacteria.</title>
        <authorList>
            <person name="Ishizawa H."/>
            <person name="Kuroda M."/>
            <person name="Morikawa M."/>
            <person name="Ike M."/>
        </authorList>
    </citation>
    <scope>NUCLEOTIDE SEQUENCE [LARGE SCALE GENOMIC DNA]</scope>
    <source>
        <strain evidence="26">M6</strain>
    </source>
</reference>
<evidence type="ECO:0000256" key="3">
    <source>
        <dbReference type="ARBA" id="ARBA00001946"/>
    </source>
</evidence>
<evidence type="ECO:0000256" key="11">
    <source>
        <dbReference type="ARBA" id="ARBA00022801"/>
    </source>
</evidence>
<dbReference type="EMBL" id="AP018827">
    <property type="protein sequence ID" value="BBF79665.1"/>
    <property type="molecule type" value="Genomic_DNA"/>
</dbReference>
<dbReference type="Proteomes" id="UP000278756">
    <property type="component" value="Chromosome 1"/>
</dbReference>
<dbReference type="CDD" id="cd00082">
    <property type="entry name" value="HisKA"/>
    <property type="match status" value="1"/>
</dbReference>
<keyword evidence="22" id="KW-0472">Membrane</keyword>
<dbReference type="OrthoDB" id="9784218at2"/>
<protein>
    <recommendedName>
        <fullName evidence="19">Signal transduction histidine-protein kinase/phosphatase MprB</fullName>
        <ecNumber evidence="5">2.7.13.3</ecNumber>
    </recommendedName>
    <alternativeName>
        <fullName evidence="20">Mycobacterial persistence regulator B</fullName>
    </alternativeName>
</protein>
<dbReference type="PANTHER" id="PTHR44936:SF9">
    <property type="entry name" value="SENSOR PROTEIN CREC"/>
    <property type="match status" value="1"/>
</dbReference>
<dbReference type="RefSeq" id="WP_126419655.1">
    <property type="nucleotide sequence ID" value="NZ_AP018827.1"/>
</dbReference>
<evidence type="ECO:0000313" key="26">
    <source>
        <dbReference type="Proteomes" id="UP000278756"/>
    </source>
</evidence>
<evidence type="ECO:0000256" key="2">
    <source>
        <dbReference type="ARBA" id="ARBA00001936"/>
    </source>
</evidence>
<dbReference type="Gene3D" id="1.10.287.130">
    <property type="match status" value="1"/>
</dbReference>
<keyword evidence="15" id="KW-0902">Two-component regulatory system</keyword>
<evidence type="ECO:0000256" key="1">
    <source>
        <dbReference type="ARBA" id="ARBA00000085"/>
    </source>
</evidence>
<keyword evidence="10 25" id="KW-0418">Kinase</keyword>
<keyword evidence="16" id="KW-0346">Stress response</keyword>
<feature type="region of interest" description="Disordered" evidence="21">
    <location>
        <begin position="1"/>
        <end position="21"/>
    </location>
</feature>
<evidence type="ECO:0000259" key="24">
    <source>
        <dbReference type="PROSITE" id="PS50885"/>
    </source>
</evidence>
<evidence type="ECO:0000256" key="21">
    <source>
        <dbReference type="SAM" id="MobiDB-lite"/>
    </source>
</evidence>
<feature type="transmembrane region" description="Helical" evidence="22">
    <location>
        <begin position="241"/>
        <end position="265"/>
    </location>
</feature>
<dbReference type="Pfam" id="PF00512">
    <property type="entry name" value="HisKA"/>
    <property type="match status" value="1"/>
</dbReference>
<sequence>MSSDLSETLAETGPHRDLTPGRRFRVAGGLARESEDGAAASPRPRKWRDQSLQAFLAKRWKALKPHLKRGWKDFRSFFSGLSGHLLALTAVFVAVMVVIIMVPTLAAYQERWLIDRVRQAEIASLALDASAEGAVSRELSSQLLNSVGASYLALQSGGVQFVLRDPRSTVEPDVIDIRHQERGLSDDLTYLWGPWKTLSGREDRLIRTEAVPKVRKGTDIIEIVVPAEPLKQELREQLGSILRLSLLISLVAGALIFAALSFFVVRPVRQLTRSIARFKENPEDSAAVPQLSGRHDEIGQIEEELFKMQQEVGHALRTRARLAALGQAVSKISHDLRNMLTAAQMASERLAYSGDPNVTKALPRLERALDRALTLAQNVLNYGKTDEIPPRIQILRLKDLSEAAAEDAGLALNARTPDRVRFSLKAEQGFFFEADPDHVHRLLVNLMRNARQAIENQPNRKTVGRVTLSAVKTAEEVILVLSDNGPGIPERVRDKLFQPFSASLTPGGSGLGLAIARELAQTHGGDVRLIDTGPSGTSFEVRIPQKG</sequence>
<dbReference type="PRINTS" id="PR00344">
    <property type="entry name" value="BCTRLSENSOR"/>
</dbReference>
<dbReference type="InterPro" id="IPR003661">
    <property type="entry name" value="HisK_dim/P_dom"/>
</dbReference>
<keyword evidence="12 25" id="KW-0067">ATP-binding</keyword>
<keyword evidence="22" id="KW-0812">Transmembrane</keyword>
<evidence type="ECO:0000256" key="17">
    <source>
        <dbReference type="ARBA" id="ARBA00023026"/>
    </source>
</evidence>
<keyword evidence="14" id="KW-0904">Protein phosphatase</keyword>
<dbReference type="GO" id="GO:0005886">
    <property type="term" value="C:plasma membrane"/>
    <property type="evidence" value="ECO:0007669"/>
    <property type="project" value="UniProtKB-SubCell"/>
</dbReference>
<evidence type="ECO:0000256" key="10">
    <source>
        <dbReference type="ARBA" id="ARBA00022777"/>
    </source>
</evidence>
<evidence type="ECO:0000256" key="9">
    <source>
        <dbReference type="ARBA" id="ARBA00022741"/>
    </source>
</evidence>
<organism evidence="25 26">
    <name type="scientific">Asticcacaulis excentricus</name>
    <dbReference type="NCBI Taxonomy" id="78587"/>
    <lineage>
        <taxon>Bacteria</taxon>
        <taxon>Pseudomonadati</taxon>
        <taxon>Pseudomonadota</taxon>
        <taxon>Alphaproteobacteria</taxon>
        <taxon>Caulobacterales</taxon>
        <taxon>Caulobacteraceae</taxon>
        <taxon>Asticcacaulis</taxon>
    </lineage>
</organism>
<proteinExistence type="predicted"/>
<comment type="subcellular location">
    <subcellularLocation>
        <location evidence="4">Cell membrane</location>
        <topology evidence="4">Multi-pass membrane protein</topology>
    </subcellularLocation>
</comment>
<comment type="cofactor">
    <cofactor evidence="2">
        <name>Mn(2+)</name>
        <dbReference type="ChEBI" id="CHEBI:29035"/>
    </cofactor>
</comment>
<keyword evidence="11" id="KW-0378">Hydrolase</keyword>
<dbReference type="Gene3D" id="3.30.565.10">
    <property type="entry name" value="Histidine kinase-like ATPase, C-terminal domain"/>
    <property type="match status" value="1"/>
</dbReference>
<keyword evidence="8" id="KW-0808">Transferase</keyword>
<dbReference type="InterPro" id="IPR003660">
    <property type="entry name" value="HAMP_dom"/>
</dbReference>
<dbReference type="EC" id="2.7.13.3" evidence="5"/>
<dbReference type="SUPFAM" id="SSF55874">
    <property type="entry name" value="ATPase domain of HSP90 chaperone/DNA topoisomerase II/histidine kinase"/>
    <property type="match status" value="1"/>
</dbReference>
<evidence type="ECO:0000256" key="14">
    <source>
        <dbReference type="ARBA" id="ARBA00022912"/>
    </source>
</evidence>
<feature type="domain" description="Histidine kinase" evidence="23">
    <location>
        <begin position="331"/>
        <end position="547"/>
    </location>
</feature>
<evidence type="ECO:0000256" key="16">
    <source>
        <dbReference type="ARBA" id="ARBA00023016"/>
    </source>
</evidence>